<dbReference type="EMBL" id="ML735000">
    <property type="protein sequence ID" value="KAB8202763.1"/>
    <property type="molecule type" value="Genomic_DNA"/>
</dbReference>
<dbReference type="AlphaFoldDB" id="A0A5N6DEM7"/>
<dbReference type="VEuPathDB" id="FungiDB:BDV34DRAFT_200537"/>
<keyword evidence="1" id="KW-0540">Nuclease</keyword>
<gene>
    <name evidence="3" type="ORF">BDV34DRAFT_200537</name>
</gene>
<organism evidence="3 4">
    <name type="scientific">Aspergillus parasiticus</name>
    <dbReference type="NCBI Taxonomy" id="5067"/>
    <lineage>
        <taxon>Eukaryota</taxon>
        <taxon>Fungi</taxon>
        <taxon>Dikarya</taxon>
        <taxon>Ascomycota</taxon>
        <taxon>Pezizomycotina</taxon>
        <taxon>Eurotiomycetes</taxon>
        <taxon>Eurotiomycetidae</taxon>
        <taxon>Eurotiales</taxon>
        <taxon>Aspergillaceae</taxon>
        <taxon>Aspergillus</taxon>
        <taxon>Aspergillus subgen. Circumdati</taxon>
    </lineage>
</organism>
<evidence type="ECO:0000313" key="4">
    <source>
        <dbReference type="Proteomes" id="UP000326532"/>
    </source>
</evidence>
<keyword evidence="4" id="KW-1185">Reference proteome</keyword>
<dbReference type="SUPFAM" id="SSF53933">
    <property type="entry name" value="Microbial ribonucleases"/>
    <property type="match status" value="1"/>
</dbReference>
<dbReference type="GO" id="GO:0003723">
    <property type="term" value="F:RNA binding"/>
    <property type="evidence" value="ECO:0007669"/>
    <property type="project" value="InterPro"/>
</dbReference>
<accession>A0A5N6DEM7</accession>
<dbReference type="GO" id="GO:0004540">
    <property type="term" value="F:RNA nuclease activity"/>
    <property type="evidence" value="ECO:0007669"/>
    <property type="project" value="InterPro"/>
</dbReference>
<proteinExistence type="predicted"/>
<evidence type="ECO:0000256" key="1">
    <source>
        <dbReference type="ARBA" id="ARBA00022722"/>
    </source>
</evidence>
<name>A0A5N6DEM7_ASPPA</name>
<dbReference type="Proteomes" id="UP000326532">
    <property type="component" value="Unassembled WGS sequence"/>
</dbReference>
<protein>
    <submittedName>
        <fullName evidence="3">Uncharacterized protein</fullName>
    </submittedName>
</protein>
<evidence type="ECO:0000256" key="2">
    <source>
        <dbReference type="ARBA" id="ARBA00022801"/>
    </source>
</evidence>
<evidence type="ECO:0000313" key="3">
    <source>
        <dbReference type="EMBL" id="KAB8202763.1"/>
    </source>
</evidence>
<keyword evidence="2" id="KW-0378">Hydrolase</keyword>
<dbReference type="GO" id="GO:0016787">
    <property type="term" value="F:hydrolase activity"/>
    <property type="evidence" value="ECO:0007669"/>
    <property type="project" value="UniProtKB-KW"/>
</dbReference>
<dbReference type="Gene3D" id="3.10.450.30">
    <property type="entry name" value="Microbial ribonucleases"/>
    <property type="match status" value="1"/>
</dbReference>
<dbReference type="InterPro" id="IPR016191">
    <property type="entry name" value="Ribonuclease/ribotoxin"/>
</dbReference>
<sequence>MHLPTGQQPLQSNDDFETLVEGTFPAGFACGPRQYTRADVENAANQALQLYNDPANHAYYHKYLNLNKFVFLGWSGPDLQEFPLLLTVP</sequence>
<reference evidence="3 4" key="1">
    <citation type="submission" date="2019-04" db="EMBL/GenBank/DDBJ databases">
        <title>Fungal friends and foes A comparative genomics study of 23 Aspergillus species from section Flavi.</title>
        <authorList>
            <consortium name="DOE Joint Genome Institute"/>
            <person name="Kjaerbolling I."/>
            <person name="Vesth T.C."/>
            <person name="Frisvad J.C."/>
            <person name="Nybo J.L."/>
            <person name="Theobald S."/>
            <person name="Kildgaard S."/>
            <person name="Petersen T.I."/>
            <person name="Kuo A."/>
            <person name="Sato A."/>
            <person name="Lyhne E.K."/>
            <person name="Kogle M.E."/>
            <person name="Wiebenga A."/>
            <person name="Kun R.S."/>
            <person name="Lubbers R.J."/>
            <person name="Makela M.R."/>
            <person name="Barry K."/>
            <person name="Chovatia M."/>
            <person name="Clum A."/>
            <person name="Daum C."/>
            <person name="Haridas S."/>
            <person name="He G."/>
            <person name="LaButti K."/>
            <person name="Lipzen A."/>
            <person name="Mondo S."/>
            <person name="Pangilinan J."/>
            <person name="Riley R."/>
            <person name="Salamov A."/>
            <person name="Simmons B.A."/>
            <person name="Magnuson J.K."/>
            <person name="Henrissat B."/>
            <person name="Mortensen U.H."/>
            <person name="Larsen T.O."/>
            <person name="De vries R.P."/>
            <person name="Grigoriev I.V."/>
            <person name="Machida M."/>
            <person name="Baker S.E."/>
            <person name="Andersen M.R."/>
        </authorList>
    </citation>
    <scope>NUCLEOTIDE SEQUENCE [LARGE SCALE GENOMIC DNA]</scope>
    <source>
        <strain evidence="3 4">CBS 117618</strain>
    </source>
</reference>